<dbReference type="EMBL" id="KN839848">
    <property type="protein sequence ID" value="KIJ64115.1"/>
    <property type="molecule type" value="Genomic_DNA"/>
</dbReference>
<name>A0A0C9W062_9AGAM</name>
<feature type="region of interest" description="Disordered" evidence="1">
    <location>
        <begin position="1"/>
        <end position="45"/>
    </location>
</feature>
<protein>
    <submittedName>
        <fullName evidence="2">Uncharacterized protein</fullName>
    </submittedName>
</protein>
<feature type="compositionally biased region" description="Pro residues" evidence="1">
    <location>
        <begin position="112"/>
        <end position="132"/>
    </location>
</feature>
<feature type="region of interest" description="Disordered" evidence="1">
    <location>
        <begin position="83"/>
        <end position="146"/>
    </location>
</feature>
<dbReference type="AlphaFoldDB" id="A0A0C9W062"/>
<gene>
    <name evidence="2" type="ORF">HYDPIDRAFT_29003</name>
</gene>
<reference evidence="2 3" key="1">
    <citation type="submission" date="2014-04" db="EMBL/GenBank/DDBJ databases">
        <title>Evolutionary Origins and Diversification of the Mycorrhizal Mutualists.</title>
        <authorList>
            <consortium name="DOE Joint Genome Institute"/>
            <consortium name="Mycorrhizal Genomics Consortium"/>
            <person name="Kohler A."/>
            <person name="Kuo A."/>
            <person name="Nagy L.G."/>
            <person name="Floudas D."/>
            <person name="Copeland A."/>
            <person name="Barry K.W."/>
            <person name="Cichocki N."/>
            <person name="Veneault-Fourrey C."/>
            <person name="LaButti K."/>
            <person name="Lindquist E.A."/>
            <person name="Lipzen A."/>
            <person name="Lundell T."/>
            <person name="Morin E."/>
            <person name="Murat C."/>
            <person name="Riley R."/>
            <person name="Ohm R."/>
            <person name="Sun H."/>
            <person name="Tunlid A."/>
            <person name="Henrissat B."/>
            <person name="Grigoriev I.V."/>
            <person name="Hibbett D.S."/>
            <person name="Martin F."/>
        </authorList>
    </citation>
    <scope>NUCLEOTIDE SEQUENCE [LARGE SCALE GENOMIC DNA]</scope>
    <source>
        <strain evidence="2 3">MD-312</strain>
    </source>
</reference>
<dbReference type="Proteomes" id="UP000053820">
    <property type="component" value="Unassembled WGS sequence"/>
</dbReference>
<evidence type="ECO:0000313" key="2">
    <source>
        <dbReference type="EMBL" id="KIJ64115.1"/>
    </source>
</evidence>
<dbReference type="HOGENOM" id="CLU_1434613_0_0_1"/>
<accession>A0A0C9W062</accession>
<evidence type="ECO:0000256" key="1">
    <source>
        <dbReference type="SAM" id="MobiDB-lite"/>
    </source>
</evidence>
<organism evidence="2 3">
    <name type="scientific">Hydnomerulius pinastri MD-312</name>
    <dbReference type="NCBI Taxonomy" id="994086"/>
    <lineage>
        <taxon>Eukaryota</taxon>
        <taxon>Fungi</taxon>
        <taxon>Dikarya</taxon>
        <taxon>Basidiomycota</taxon>
        <taxon>Agaricomycotina</taxon>
        <taxon>Agaricomycetes</taxon>
        <taxon>Agaricomycetidae</taxon>
        <taxon>Boletales</taxon>
        <taxon>Boletales incertae sedis</taxon>
        <taxon>Leucogyrophana</taxon>
    </lineage>
</organism>
<feature type="compositionally biased region" description="Basic and acidic residues" evidence="1">
    <location>
        <begin position="84"/>
        <end position="109"/>
    </location>
</feature>
<sequence>MEASSDSEISPMHQQLEQNVLAPGEDHSTAGSPIRAPKRPCPADDLKNENMAILFKLEGFPTAASTPKPKKRKTLIRCAPFRLVESKADDQSDDPDRTLLETPDPEKDMPPIIVPPYGYPPMPVPDMSPPRPVCKRAANTSAHASEKVEVSVSFLQELVDSRWVAQDARYRAERRLLQLMRERKDSAGS</sequence>
<evidence type="ECO:0000313" key="3">
    <source>
        <dbReference type="Proteomes" id="UP000053820"/>
    </source>
</evidence>
<proteinExistence type="predicted"/>
<keyword evidence="3" id="KW-1185">Reference proteome</keyword>
<feature type="compositionally biased region" description="Polar residues" evidence="1">
    <location>
        <begin position="1"/>
        <end position="18"/>
    </location>
</feature>